<name>A0A655W6G3_VIBCL</name>
<dbReference type="EMBL" id="CWQJ01000005">
    <property type="protein sequence ID" value="CSB84066.1"/>
    <property type="molecule type" value="Genomic_DNA"/>
</dbReference>
<evidence type="ECO:0000313" key="1">
    <source>
        <dbReference type="EMBL" id="CSB84066.1"/>
    </source>
</evidence>
<gene>
    <name evidence="1" type="ORF">ERS013201_01106</name>
</gene>
<dbReference type="Proteomes" id="UP000046067">
    <property type="component" value="Unassembled WGS sequence"/>
</dbReference>
<proteinExistence type="predicted"/>
<organism evidence="1 2">
    <name type="scientific">Vibrio cholerae</name>
    <dbReference type="NCBI Taxonomy" id="666"/>
    <lineage>
        <taxon>Bacteria</taxon>
        <taxon>Pseudomonadati</taxon>
        <taxon>Pseudomonadota</taxon>
        <taxon>Gammaproteobacteria</taxon>
        <taxon>Vibrionales</taxon>
        <taxon>Vibrionaceae</taxon>
        <taxon>Vibrio</taxon>
    </lineage>
</organism>
<evidence type="ECO:0000313" key="2">
    <source>
        <dbReference type="Proteomes" id="UP000046067"/>
    </source>
</evidence>
<dbReference type="AlphaFoldDB" id="A0A655W6G3"/>
<sequence length="72" mass="8459">MVINDHYMARFWEGELFHMLDEVLIAGIPSLQGFVIALWETMKSERLLKQSKLSFHIARVSSKLTAHCLRWQ</sequence>
<reference evidence="1 2" key="1">
    <citation type="submission" date="2015-07" db="EMBL/GenBank/DDBJ databases">
        <authorList>
            <consortium name="Pathogen Informatics"/>
        </authorList>
    </citation>
    <scope>NUCLEOTIDE SEQUENCE [LARGE SCALE GENOMIC DNA]</scope>
    <source>
        <strain evidence="1 2">A325</strain>
    </source>
</reference>
<accession>A0A655W6G3</accession>
<protein>
    <submittedName>
        <fullName evidence="1">Uncharacterized protein</fullName>
    </submittedName>
</protein>